<feature type="region of interest" description="Disordered" evidence="1">
    <location>
        <begin position="65"/>
        <end position="86"/>
    </location>
</feature>
<protein>
    <submittedName>
        <fullName evidence="2">Uncharacterized protein</fullName>
    </submittedName>
</protein>
<gene>
    <name evidence="2" type="ORF">GSOID_T00009017001</name>
</gene>
<keyword evidence="3" id="KW-1185">Reference proteome</keyword>
<dbReference type="EMBL" id="FN653017">
    <property type="protein sequence ID" value="CBY21262.1"/>
    <property type="molecule type" value="Genomic_DNA"/>
</dbReference>
<feature type="compositionally biased region" description="Low complexity" evidence="1">
    <location>
        <begin position="72"/>
        <end position="84"/>
    </location>
</feature>
<proteinExistence type="predicted"/>
<dbReference type="OrthoDB" id="10337274at2759"/>
<evidence type="ECO:0000313" key="3">
    <source>
        <dbReference type="Proteomes" id="UP000001307"/>
    </source>
</evidence>
<name>E4WVV9_OIKDI</name>
<organism evidence="2">
    <name type="scientific">Oikopleura dioica</name>
    <name type="common">Tunicate</name>
    <dbReference type="NCBI Taxonomy" id="34765"/>
    <lineage>
        <taxon>Eukaryota</taxon>
        <taxon>Metazoa</taxon>
        <taxon>Chordata</taxon>
        <taxon>Tunicata</taxon>
        <taxon>Appendicularia</taxon>
        <taxon>Copelata</taxon>
        <taxon>Oikopleuridae</taxon>
        <taxon>Oikopleura</taxon>
    </lineage>
</organism>
<dbReference type="AlphaFoldDB" id="E4WVV9"/>
<accession>E4WVV9</accession>
<dbReference type="InParanoid" id="E4WVV9"/>
<dbReference type="Proteomes" id="UP000001307">
    <property type="component" value="Unassembled WGS sequence"/>
</dbReference>
<reference evidence="2" key="1">
    <citation type="journal article" date="2010" name="Science">
        <title>Plasticity of animal genome architecture unmasked by rapid evolution of a pelagic tunicate.</title>
        <authorList>
            <person name="Denoeud F."/>
            <person name="Henriet S."/>
            <person name="Mungpakdee S."/>
            <person name="Aury J.M."/>
            <person name="Da Silva C."/>
            <person name="Brinkmann H."/>
            <person name="Mikhaleva J."/>
            <person name="Olsen L.C."/>
            <person name="Jubin C."/>
            <person name="Canestro C."/>
            <person name="Bouquet J.M."/>
            <person name="Danks G."/>
            <person name="Poulain J."/>
            <person name="Campsteijn C."/>
            <person name="Adamski M."/>
            <person name="Cross I."/>
            <person name="Yadetie F."/>
            <person name="Muffato M."/>
            <person name="Louis A."/>
            <person name="Butcher S."/>
            <person name="Tsagkogeorga G."/>
            <person name="Konrad A."/>
            <person name="Singh S."/>
            <person name="Jensen M.F."/>
            <person name="Cong E.H."/>
            <person name="Eikeseth-Otteraa H."/>
            <person name="Noel B."/>
            <person name="Anthouard V."/>
            <person name="Porcel B.M."/>
            <person name="Kachouri-Lafond R."/>
            <person name="Nishino A."/>
            <person name="Ugolini M."/>
            <person name="Chourrout P."/>
            <person name="Nishida H."/>
            <person name="Aasland R."/>
            <person name="Huzurbazar S."/>
            <person name="Westhof E."/>
            <person name="Delsuc F."/>
            <person name="Lehrach H."/>
            <person name="Reinhardt R."/>
            <person name="Weissenbach J."/>
            <person name="Roy S.W."/>
            <person name="Artiguenave F."/>
            <person name="Postlethwait J.H."/>
            <person name="Manak J.R."/>
            <person name="Thompson E.M."/>
            <person name="Jaillon O."/>
            <person name="Du Pasquier L."/>
            <person name="Boudinot P."/>
            <person name="Liberles D.A."/>
            <person name="Volff J.N."/>
            <person name="Philippe H."/>
            <person name="Lenhard B."/>
            <person name="Roest Crollius H."/>
            <person name="Wincker P."/>
            <person name="Chourrout D."/>
        </authorList>
    </citation>
    <scope>NUCLEOTIDE SEQUENCE [LARGE SCALE GENOMIC DNA]</scope>
</reference>
<evidence type="ECO:0000313" key="2">
    <source>
        <dbReference type="EMBL" id="CBY21262.1"/>
    </source>
</evidence>
<sequence length="286" mass="31174">MESLLAQGFDEKMLAQMFGTGGSAGLDAMLGTSAKSFADPGSKTKAQQAAKKEFGAGIKQEPKSTGYGGYGSAKTTTKTSNKSSYGNVPMAGSTSNGWGSSAATQQAAMRNQTQNYAYGNAGAQAKTQASSQQNSGVPKAMPRGATDIGTKLQAISTAAEFYRQKCKRKILGRKALFRLEEIIAYHLRTGMSEFSDRHDMDIFSQLAEQVLLIIARAHAKVKIDELQQIASPEGFSFYSSSRNRWVLKNLQTLFQRYSCQQVKDRLLDAQYFEKSLFGVLQVVSYK</sequence>
<evidence type="ECO:0000256" key="1">
    <source>
        <dbReference type="SAM" id="MobiDB-lite"/>
    </source>
</evidence>